<dbReference type="InterPro" id="IPR013758">
    <property type="entry name" value="Topo_IIA_A/C_ab"/>
</dbReference>
<proteinExistence type="inferred from homology"/>
<dbReference type="InterPro" id="IPR002205">
    <property type="entry name" value="Topo_IIA_dom_A"/>
</dbReference>
<dbReference type="Pfam" id="PF00204">
    <property type="entry name" value="DNA_gyraseB"/>
    <property type="match status" value="1"/>
</dbReference>
<feature type="compositionally biased region" description="Basic residues" evidence="14">
    <location>
        <begin position="1320"/>
        <end position="1329"/>
    </location>
</feature>
<dbReference type="GO" id="GO:0000819">
    <property type="term" value="P:sister chromatid segregation"/>
    <property type="evidence" value="ECO:0007669"/>
    <property type="project" value="TreeGrafter"/>
</dbReference>
<dbReference type="InterPro" id="IPR050634">
    <property type="entry name" value="DNA_Topoisomerase_II"/>
</dbReference>
<feature type="compositionally biased region" description="Basic and acidic residues" evidence="14">
    <location>
        <begin position="1160"/>
        <end position="1174"/>
    </location>
</feature>
<dbReference type="InterPro" id="IPR014721">
    <property type="entry name" value="Ribsml_uS5_D2-typ_fold_subgr"/>
</dbReference>
<dbReference type="Gene3D" id="3.30.1360.40">
    <property type="match status" value="1"/>
</dbReference>
<dbReference type="Gene3D" id="3.30.1490.30">
    <property type="match status" value="1"/>
</dbReference>
<evidence type="ECO:0000256" key="13">
    <source>
        <dbReference type="RuleBase" id="RU362094"/>
    </source>
</evidence>
<feature type="compositionally biased region" description="Basic and acidic residues" evidence="14">
    <location>
        <begin position="1289"/>
        <end position="1298"/>
    </location>
</feature>
<evidence type="ECO:0000256" key="3">
    <source>
        <dbReference type="ARBA" id="ARBA00001946"/>
    </source>
</evidence>
<sequence length="1431" mass="160369">MASEASPLREIMNGENTTKNNDFASKKKKRMSVERIYQKKTQLEHILLRPDTYIGSVEPIKQSMWVYDRQQSAIVSKEITYVPGLYKIFDELLEQKVYVPTLIFGHLLTSSNYNDDEKKVTGGRNGYGAKLCNIFSTKFVVETCSSESGKRFKQTWSRNMGKAGEPIVSDFSGKDFTCITFKPDLAKFKMETLDGDTVSLLARRAYDVAGAVRGIAVYLNGKKLPIKSFRDYVGLYLKVREEDEELADDDNSKKGASVVHEVVNKRWEVCVTTSMKGFQQASFVNSIATTKGGTHVSYVTDQIVEKLMAAVKRRNKGGIEVKPFQIKNHLWVFINCLIENPTFDSQTKENMTLRAKAFGSTCDFTDKFIKQVTQCGVVEHIMNWVKFKAQSSKIRGIPKLDDANDAGGRNSSQCTLILTEGDSAKTLAVSGLSVVGKDHYGVFPLRGKLLNVRDASHKQILDNTEINNLIKILGLQYNKKYSSADDLKSLRYGHVMIMTDQDQDGSHIKGLLINFIHSNWPSLTRIKGKEEKAFYSIPEYEEWKNSVGNVKSWKVKYYKGLGTSTPKEAKEYFADMNRHQIQFHHDGPSCDEAILMAFSKKKVTDRKDWLSRAMEERKWRRQQGLPEVYLYEKDTKSVSYADFVNKELVLFSNADNERSIPCLVDGLKPGQRKVLFTCFKRNDKREVKVAQLAGSVAELSAYHHGEQSLMGTIINLAQNFVGSNNVNLLQPIGQFGTRIHGGKDAASPRYIFTMLSPLARLLFPEHDMPNLKYLYDDNQPVEPEWYCPILPMVLVNGAEGIGTGYSTKVPNFDVRQIVDNLKKMINGEEPEEMIPSYKNFIGTITPAGYQKYTVRGNVEVIDTKTVEITELPIASWTQAYKENALEPMLNGTEKDYYTDTTVKFVLSLTEDKLAEAEQAGLHKKFKLEAAINTSNMVLFDALGCLRKYESPLDILKEFYELRLERYAIRKAWLEGMLTAESDKLNNQARFILEKIEGHIIIENRAKRDVVATLVQRGFPSDPVKAWKDLQKKAPEEDLDDDASSVASSTSSSGGPDFGYLLSMSLLSLSREKKEELLKERDNKSLWIEDLDNFLEELERVEQQEREDAEAHVKPKGGRSQQQRKKTVKPAKKQDDKPKAQAKKPTAQTENKKPNQSKSGKAKEAAAKKTEKSGDVFELDEEETAPAPLSLAERIAQKRKMVLLSSSSSASSGTESVSGVTAKAKKQSTLDIFGAKKSVGKKAKKDDSDDGFIMEFSDEDGDEVPTVKRTARATVTLKDASPLSSGEEDVTTKVPEKSSEQPNQPSLDSDRESDNSDAKVTAKKPAKVVKAKAAEATKKGKRGKATVIESSSDDESDSELLSKKPVQKSPPKKAKAALHSSSDEGPVRTRVARSGRSKAPVKYFIESEEDSDDKENEKTKDWSLSGSDFEED</sequence>
<dbReference type="InterPro" id="IPR013760">
    <property type="entry name" value="Topo_IIA-like_dom_sf"/>
</dbReference>
<evidence type="ECO:0000256" key="11">
    <source>
        <dbReference type="ARBA" id="ARBA00023235"/>
    </source>
</evidence>
<dbReference type="PROSITE" id="PS52040">
    <property type="entry name" value="TOPO_IIA"/>
    <property type="match status" value="1"/>
</dbReference>
<name>A0AAD9R705_ACRCE</name>
<dbReference type="SMART" id="SM00433">
    <property type="entry name" value="TOP2c"/>
    <property type="match status" value="1"/>
</dbReference>
<feature type="region of interest" description="Disordered" evidence="14">
    <location>
        <begin position="1101"/>
        <end position="1431"/>
    </location>
</feature>
<feature type="domain" description="Toprim" evidence="15">
    <location>
        <begin position="414"/>
        <end position="531"/>
    </location>
</feature>
<dbReference type="FunFam" id="3.30.1490.30:FF:000001">
    <property type="entry name" value="DNA topoisomerase 2"/>
    <property type="match status" value="1"/>
</dbReference>
<dbReference type="FunFam" id="3.30.1360.40:FF:000003">
    <property type="entry name" value="DNA topoisomerase 2"/>
    <property type="match status" value="1"/>
</dbReference>
<evidence type="ECO:0000256" key="9">
    <source>
        <dbReference type="ARBA" id="ARBA00023029"/>
    </source>
</evidence>
<evidence type="ECO:0000256" key="10">
    <source>
        <dbReference type="ARBA" id="ARBA00023125"/>
    </source>
</evidence>
<keyword evidence="18" id="KW-1185">Reference proteome</keyword>
<dbReference type="SUPFAM" id="SSF54211">
    <property type="entry name" value="Ribosomal protein S5 domain 2-like"/>
    <property type="match status" value="1"/>
</dbReference>
<accession>A0AAD9R705</accession>
<dbReference type="InterPro" id="IPR001154">
    <property type="entry name" value="TopoII_euk"/>
</dbReference>
<keyword evidence="9 12" id="KW-0799">Topoisomerase</keyword>
<reference evidence="17" key="2">
    <citation type="journal article" date="2023" name="Science">
        <title>Genomic signatures of disease resistance in endangered staghorn corals.</title>
        <authorList>
            <person name="Vollmer S.V."/>
            <person name="Selwyn J.D."/>
            <person name="Despard B.A."/>
            <person name="Roesel C.L."/>
        </authorList>
    </citation>
    <scope>NUCLEOTIDE SEQUENCE</scope>
    <source>
        <strain evidence="17">K2</strain>
    </source>
</reference>
<protein>
    <recommendedName>
        <fullName evidence="13">DNA topoisomerase 2</fullName>
        <ecNumber evidence="13">5.6.2.2</ecNumber>
    </recommendedName>
</protein>
<dbReference type="FunFam" id="3.40.50.670:FF:000001">
    <property type="entry name" value="DNA topoisomerase 2"/>
    <property type="match status" value="2"/>
</dbReference>
<dbReference type="Gene3D" id="1.10.268.10">
    <property type="entry name" value="Topoisomerase, domain 3"/>
    <property type="match status" value="1"/>
</dbReference>
<comment type="catalytic activity">
    <reaction evidence="1 12 13">
        <text>ATP-dependent breakage, passage and rejoining of double-stranded DNA.</text>
        <dbReference type="EC" id="5.6.2.2"/>
    </reaction>
</comment>
<feature type="region of interest" description="Disordered" evidence="14">
    <location>
        <begin position="1"/>
        <end position="27"/>
    </location>
</feature>
<evidence type="ECO:0000259" key="15">
    <source>
        <dbReference type="PROSITE" id="PS50880"/>
    </source>
</evidence>
<dbReference type="GO" id="GO:0005524">
    <property type="term" value="F:ATP binding"/>
    <property type="evidence" value="ECO:0007669"/>
    <property type="project" value="UniProtKB-UniRule"/>
</dbReference>
<dbReference type="PANTHER" id="PTHR10169">
    <property type="entry name" value="DNA TOPOISOMERASE/GYRASE"/>
    <property type="match status" value="1"/>
</dbReference>
<feature type="compositionally biased region" description="Basic and acidic residues" evidence="14">
    <location>
        <begin position="1307"/>
        <end position="1316"/>
    </location>
</feature>
<evidence type="ECO:0000256" key="8">
    <source>
        <dbReference type="ARBA" id="ARBA00022842"/>
    </source>
</evidence>
<feature type="domain" description="Topo IIA-type catalytic" evidence="16">
    <location>
        <begin position="660"/>
        <end position="1108"/>
    </location>
</feature>
<dbReference type="GO" id="GO:0005634">
    <property type="term" value="C:nucleus"/>
    <property type="evidence" value="ECO:0007669"/>
    <property type="project" value="TreeGrafter"/>
</dbReference>
<dbReference type="Pfam" id="PF16898">
    <property type="entry name" value="TOPRIM_C"/>
    <property type="match status" value="1"/>
</dbReference>
<feature type="compositionally biased region" description="Basic and acidic residues" evidence="14">
    <location>
        <begin position="1101"/>
        <end position="1112"/>
    </location>
</feature>
<feature type="region of interest" description="Disordered" evidence="14">
    <location>
        <begin position="1032"/>
        <end position="1053"/>
    </location>
</feature>
<comment type="cofactor">
    <cofactor evidence="3">
        <name>Mg(2+)</name>
        <dbReference type="ChEBI" id="CHEBI:18420"/>
    </cofactor>
</comment>
<dbReference type="FunFam" id="3.90.199.10:FF:000002">
    <property type="entry name" value="DNA topoisomerase 2"/>
    <property type="match status" value="1"/>
</dbReference>
<dbReference type="Gene3D" id="3.30.230.10">
    <property type="match status" value="1"/>
</dbReference>
<dbReference type="Pfam" id="PF01751">
    <property type="entry name" value="Toprim"/>
    <property type="match status" value="1"/>
</dbReference>
<dbReference type="PANTHER" id="PTHR10169:SF38">
    <property type="entry name" value="DNA TOPOISOMERASE 2"/>
    <property type="match status" value="1"/>
</dbReference>
<keyword evidence="5" id="KW-0479">Metal-binding</keyword>
<dbReference type="SUPFAM" id="SSF55874">
    <property type="entry name" value="ATPase domain of HSP90 chaperone/DNA topoisomerase II/histidine kinase"/>
    <property type="match status" value="1"/>
</dbReference>
<evidence type="ECO:0000313" key="17">
    <source>
        <dbReference type="EMBL" id="KAK2573951.1"/>
    </source>
</evidence>
<dbReference type="SUPFAM" id="SSF56719">
    <property type="entry name" value="Type II DNA topoisomerase"/>
    <property type="match status" value="1"/>
</dbReference>
<dbReference type="InterPro" id="IPR006171">
    <property type="entry name" value="TOPRIM_dom"/>
</dbReference>
<dbReference type="InterPro" id="IPR013757">
    <property type="entry name" value="Topo_IIA_A_a_sf"/>
</dbReference>
<dbReference type="Gene3D" id="3.40.50.670">
    <property type="match status" value="1"/>
</dbReference>
<dbReference type="PROSITE" id="PS00177">
    <property type="entry name" value="TOPOISOMERASE_II"/>
    <property type="match status" value="1"/>
</dbReference>
<comment type="cofactor">
    <cofactor evidence="2">
        <name>Ca(2+)</name>
        <dbReference type="ChEBI" id="CHEBI:29108"/>
    </cofactor>
</comment>
<evidence type="ECO:0000256" key="12">
    <source>
        <dbReference type="PROSITE-ProRule" id="PRU01384"/>
    </source>
</evidence>
<keyword evidence="7 13" id="KW-0067">ATP-binding</keyword>
<evidence type="ECO:0000256" key="4">
    <source>
        <dbReference type="ARBA" id="ARBA00011080"/>
    </source>
</evidence>
<dbReference type="Gene3D" id="3.30.565.10">
    <property type="entry name" value="Histidine kinase-like ATPase, C-terminal domain"/>
    <property type="match status" value="2"/>
</dbReference>
<organism evidence="17 18">
    <name type="scientific">Acropora cervicornis</name>
    <name type="common">Staghorn coral</name>
    <dbReference type="NCBI Taxonomy" id="6130"/>
    <lineage>
        <taxon>Eukaryota</taxon>
        <taxon>Metazoa</taxon>
        <taxon>Cnidaria</taxon>
        <taxon>Anthozoa</taxon>
        <taxon>Hexacorallia</taxon>
        <taxon>Scleractinia</taxon>
        <taxon>Astrocoeniina</taxon>
        <taxon>Acroporidae</taxon>
        <taxon>Acropora</taxon>
    </lineage>
</organism>
<dbReference type="Gene3D" id="3.90.199.10">
    <property type="entry name" value="Topoisomerase II, domain 5"/>
    <property type="match status" value="1"/>
</dbReference>
<dbReference type="GO" id="GO:0006265">
    <property type="term" value="P:DNA topological change"/>
    <property type="evidence" value="ECO:0007669"/>
    <property type="project" value="UniProtKB-UniRule"/>
</dbReference>
<gene>
    <name evidence="17" type="ORF">P5673_000059</name>
</gene>
<comment type="function">
    <text evidence="13">Control of topological states of DNA by transient breakage and subsequent rejoining of DNA strands. Topoisomerase II makes double-strand breaks.</text>
</comment>
<feature type="compositionally biased region" description="Polar residues" evidence="14">
    <location>
        <begin position="14"/>
        <end position="23"/>
    </location>
</feature>
<reference evidence="17" key="1">
    <citation type="journal article" date="2023" name="G3 (Bethesda)">
        <title>Whole genome assembly and annotation of the endangered Caribbean coral Acropora cervicornis.</title>
        <authorList>
            <person name="Selwyn J.D."/>
            <person name="Vollmer S.V."/>
        </authorList>
    </citation>
    <scope>NUCLEOTIDE SEQUENCE</scope>
    <source>
        <strain evidence="17">K2</strain>
    </source>
</reference>
<keyword evidence="8" id="KW-0460">Magnesium</keyword>
<dbReference type="FunFam" id="3.30.230.10:FF:000008">
    <property type="entry name" value="DNA topoisomerase 2"/>
    <property type="match status" value="1"/>
</dbReference>
<dbReference type="PRINTS" id="PR01158">
    <property type="entry name" value="TOPISMRASEII"/>
</dbReference>
<dbReference type="InterPro" id="IPR020568">
    <property type="entry name" value="Ribosomal_Su5_D2-typ_SF"/>
</dbReference>
<dbReference type="InterPro" id="IPR036890">
    <property type="entry name" value="HATPase_C_sf"/>
</dbReference>
<feature type="compositionally biased region" description="Low complexity" evidence="14">
    <location>
        <begin position="1043"/>
        <end position="1052"/>
    </location>
</feature>
<dbReference type="GO" id="GO:0003677">
    <property type="term" value="F:DNA binding"/>
    <property type="evidence" value="ECO:0007669"/>
    <property type="project" value="UniProtKB-UniRule"/>
</dbReference>
<comment type="subunit">
    <text evidence="13">Homodimer.</text>
</comment>
<dbReference type="Proteomes" id="UP001249851">
    <property type="component" value="Unassembled WGS sequence"/>
</dbReference>
<dbReference type="Pfam" id="PF00521">
    <property type="entry name" value="DNA_topoisoIV"/>
    <property type="match status" value="1"/>
</dbReference>
<dbReference type="CDD" id="cd03481">
    <property type="entry name" value="TopoIIA_Trans_ScTopoIIA"/>
    <property type="match status" value="1"/>
</dbReference>
<dbReference type="InterPro" id="IPR031660">
    <property type="entry name" value="TOPRIM_C"/>
</dbReference>
<dbReference type="CDD" id="cd00187">
    <property type="entry name" value="TOP4c"/>
    <property type="match status" value="1"/>
</dbReference>
<evidence type="ECO:0000256" key="2">
    <source>
        <dbReference type="ARBA" id="ARBA00001913"/>
    </source>
</evidence>
<dbReference type="PRINTS" id="PR00418">
    <property type="entry name" value="TPI2FAMILY"/>
</dbReference>
<evidence type="ECO:0000259" key="16">
    <source>
        <dbReference type="PROSITE" id="PS52040"/>
    </source>
</evidence>
<dbReference type="InterPro" id="IPR034157">
    <property type="entry name" value="TOPRIM_TopoII"/>
</dbReference>
<keyword evidence="11 12" id="KW-0413">Isomerase</keyword>
<dbReference type="EMBL" id="JARQWQ010000001">
    <property type="protein sequence ID" value="KAK2573951.1"/>
    <property type="molecule type" value="Genomic_DNA"/>
</dbReference>
<feature type="compositionally biased region" description="Low complexity" evidence="14">
    <location>
        <begin position="1204"/>
        <end position="1221"/>
    </location>
</feature>
<keyword evidence="6 13" id="KW-0547">Nucleotide-binding</keyword>
<dbReference type="InterPro" id="IPR013506">
    <property type="entry name" value="Topo_IIA_bsu_dom2"/>
</dbReference>
<dbReference type="InterPro" id="IPR001241">
    <property type="entry name" value="Topo_IIA"/>
</dbReference>
<feature type="compositionally biased region" description="Basic residues" evidence="14">
    <location>
        <begin position="1113"/>
        <end position="1130"/>
    </location>
</feature>
<evidence type="ECO:0000256" key="7">
    <source>
        <dbReference type="ARBA" id="ARBA00022840"/>
    </source>
</evidence>
<dbReference type="GO" id="GO:0046872">
    <property type="term" value="F:metal ion binding"/>
    <property type="evidence" value="ECO:0007669"/>
    <property type="project" value="UniProtKB-KW"/>
</dbReference>
<dbReference type="PROSITE" id="PS50880">
    <property type="entry name" value="TOPRIM"/>
    <property type="match status" value="1"/>
</dbReference>
<feature type="compositionally biased region" description="Acidic residues" evidence="14">
    <location>
        <begin position="1247"/>
        <end position="1262"/>
    </location>
</feature>
<evidence type="ECO:0000256" key="5">
    <source>
        <dbReference type="ARBA" id="ARBA00022723"/>
    </source>
</evidence>
<comment type="similarity">
    <text evidence="4 13">Belongs to the type II topoisomerase family.</text>
</comment>
<dbReference type="CDD" id="cd03365">
    <property type="entry name" value="TOPRIM_TopoIIA"/>
    <property type="match status" value="1"/>
</dbReference>
<dbReference type="InterPro" id="IPR018522">
    <property type="entry name" value="TopoIIA_CS"/>
</dbReference>
<dbReference type="EC" id="5.6.2.2" evidence="13"/>
<dbReference type="GO" id="GO:0000712">
    <property type="term" value="P:resolution of meiotic recombination intermediates"/>
    <property type="evidence" value="ECO:0007669"/>
    <property type="project" value="TreeGrafter"/>
</dbReference>
<feature type="active site" description="O-(5'-phospho-DNA)-tyrosine intermediate" evidence="12">
    <location>
        <position position="750"/>
    </location>
</feature>
<keyword evidence="10 12" id="KW-0238">DNA-binding</keyword>
<dbReference type="GO" id="GO:0003918">
    <property type="term" value="F:DNA topoisomerase type II (double strand cut, ATP-hydrolyzing) activity"/>
    <property type="evidence" value="ECO:0007669"/>
    <property type="project" value="UniProtKB-UniRule"/>
</dbReference>
<dbReference type="SMART" id="SM00434">
    <property type="entry name" value="TOP4c"/>
    <property type="match status" value="1"/>
</dbReference>
<evidence type="ECO:0000256" key="1">
    <source>
        <dbReference type="ARBA" id="ARBA00000185"/>
    </source>
</evidence>
<evidence type="ECO:0000256" key="14">
    <source>
        <dbReference type="SAM" id="MobiDB-lite"/>
    </source>
</evidence>
<comment type="caution">
    <text evidence="17">The sequence shown here is derived from an EMBL/GenBank/DDBJ whole genome shotgun (WGS) entry which is preliminary data.</text>
</comment>
<dbReference type="InterPro" id="IPR013759">
    <property type="entry name" value="Topo_IIA_B_C"/>
</dbReference>
<evidence type="ECO:0000256" key="6">
    <source>
        <dbReference type="ARBA" id="ARBA00022741"/>
    </source>
</evidence>
<evidence type="ECO:0000313" key="18">
    <source>
        <dbReference type="Proteomes" id="UP001249851"/>
    </source>
</evidence>